<dbReference type="InterPro" id="IPR051219">
    <property type="entry name" value="Heterochromatin_chromo-domain"/>
</dbReference>
<feature type="compositionally biased region" description="Basic and acidic residues" evidence="3">
    <location>
        <begin position="207"/>
        <end position="253"/>
    </location>
</feature>
<dbReference type="InterPro" id="IPR008251">
    <property type="entry name" value="Chromo_shadow_dom"/>
</dbReference>
<dbReference type="PANTHER" id="PTHR22812">
    <property type="entry name" value="CHROMOBOX PROTEIN"/>
    <property type="match status" value="1"/>
</dbReference>
<gene>
    <name evidence="5" type="ORF">KVV02_006095</name>
</gene>
<dbReference type="InterPro" id="IPR000953">
    <property type="entry name" value="Chromo/chromo_shadow_dom"/>
</dbReference>
<feature type="domain" description="Chromo" evidence="4">
    <location>
        <begin position="48"/>
        <end position="97"/>
    </location>
</feature>
<dbReference type="SMART" id="SM00300">
    <property type="entry name" value="ChSh"/>
    <property type="match status" value="1"/>
</dbReference>
<dbReference type="Pfam" id="PF01393">
    <property type="entry name" value="Chromo_shadow"/>
    <property type="match status" value="1"/>
</dbReference>
<protein>
    <recommendedName>
        <fullName evidence="4">Chromo domain-containing protein</fullName>
    </recommendedName>
</protein>
<feature type="compositionally biased region" description="Basic and acidic residues" evidence="3">
    <location>
        <begin position="10"/>
        <end position="23"/>
    </location>
</feature>
<evidence type="ECO:0000256" key="2">
    <source>
        <dbReference type="ARBA" id="ARBA00023242"/>
    </source>
</evidence>
<feature type="compositionally biased region" description="Polar residues" evidence="3">
    <location>
        <begin position="186"/>
        <end position="198"/>
    </location>
</feature>
<dbReference type="Gene3D" id="2.40.50.40">
    <property type="match status" value="2"/>
</dbReference>
<feature type="compositionally biased region" description="Basic and acidic residues" evidence="3">
    <location>
        <begin position="167"/>
        <end position="178"/>
    </location>
</feature>
<name>A0A9P8CZI1_MORAP</name>
<dbReference type="SUPFAM" id="SSF54160">
    <property type="entry name" value="Chromo domain-like"/>
    <property type="match status" value="2"/>
</dbReference>
<comment type="caution">
    <text evidence="5">The sequence shown here is derived from an EMBL/GenBank/DDBJ whole genome shotgun (WGS) entry which is preliminary data.</text>
</comment>
<dbReference type="InterPro" id="IPR023780">
    <property type="entry name" value="Chromo_domain"/>
</dbReference>
<feature type="region of interest" description="Disordered" evidence="3">
    <location>
        <begin position="1"/>
        <end position="51"/>
    </location>
</feature>
<dbReference type="PROSITE" id="PS50013">
    <property type="entry name" value="CHROMO_2"/>
    <property type="match status" value="1"/>
</dbReference>
<sequence length="336" mass="37615">MVNPRSGSTDSKEKDNHLTTKESDFDDVVEEDIDELLDESEDEEDNEYEVEKVVGHKRERGVLSYFLKWKGYDVQDNTWEKEDQVFCEDLVEAYWDRYTQAGGKKTDLKGSDPKPQGIKRKAAGGRGRALSKELQESLLPEVPSMEHSDDDAEESAPVASPSKKNHNGSDELSKEQGQAKKHKSETQTGPEQAHGSQNDAEDEQDEEPRKAGRLSKDGKASKEGKASKAGKELKEAKAGKEAKEAKAGKEGNASKEGNAGKAAGKSSKEPWPPASWTTWEDEVDFVQTVERNNKIMRVYLVWKNGKQTDHPIEVAHSKCPIKLIHFYEEHLKFTQS</sequence>
<evidence type="ECO:0000259" key="4">
    <source>
        <dbReference type="PROSITE" id="PS50013"/>
    </source>
</evidence>
<keyword evidence="2" id="KW-0539">Nucleus</keyword>
<evidence type="ECO:0000313" key="6">
    <source>
        <dbReference type="Proteomes" id="UP000717515"/>
    </source>
</evidence>
<dbReference type="SMART" id="SM00298">
    <property type="entry name" value="CHROMO"/>
    <property type="match status" value="1"/>
</dbReference>
<dbReference type="AlphaFoldDB" id="A0A9P8CZI1"/>
<dbReference type="Proteomes" id="UP000717515">
    <property type="component" value="Unassembled WGS sequence"/>
</dbReference>
<feature type="compositionally biased region" description="Acidic residues" evidence="3">
    <location>
        <begin position="24"/>
        <end position="48"/>
    </location>
</feature>
<evidence type="ECO:0000313" key="5">
    <source>
        <dbReference type="EMBL" id="KAG9324501.1"/>
    </source>
</evidence>
<feature type="region of interest" description="Disordered" evidence="3">
    <location>
        <begin position="101"/>
        <end position="277"/>
    </location>
</feature>
<organism evidence="5 6">
    <name type="scientific">Mortierella alpina</name>
    <name type="common">Oleaginous fungus</name>
    <name type="synonym">Mortierella renispora</name>
    <dbReference type="NCBI Taxonomy" id="64518"/>
    <lineage>
        <taxon>Eukaryota</taxon>
        <taxon>Fungi</taxon>
        <taxon>Fungi incertae sedis</taxon>
        <taxon>Mucoromycota</taxon>
        <taxon>Mortierellomycotina</taxon>
        <taxon>Mortierellomycetes</taxon>
        <taxon>Mortierellales</taxon>
        <taxon>Mortierellaceae</taxon>
        <taxon>Mortierella</taxon>
    </lineage>
</organism>
<reference evidence="5" key="1">
    <citation type="submission" date="2021-07" db="EMBL/GenBank/DDBJ databases">
        <title>Draft genome of Mortierella alpina, strain LL118, isolated from an aspen leaf litter sample.</title>
        <authorList>
            <person name="Yang S."/>
            <person name="Vinatzer B.A."/>
        </authorList>
    </citation>
    <scope>NUCLEOTIDE SEQUENCE</scope>
    <source>
        <strain evidence="5">LL118</strain>
    </source>
</reference>
<comment type="subcellular location">
    <subcellularLocation>
        <location evidence="1">Nucleus</location>
    </subcellularLocation>
</comment>
<dbReference type="InterPro" id="IPR016197">
    <property type="entry name" value="Chromo-like_dom_sf"/>
</dbReference>
<accession>A0A9P8CZI1</accession>
<dbReference type="CDD" id="cd00024">
    <property type="entry name" value="CD_CSD"/>
    <property type="match status" value="1"/>
</dbReference>
<dbReference type="GO" id="GO:0005634">
    <property type="term" value="C:nucleus"/>
    <property type="evidence" value="ECO:0007669"/>
    <property type="project" value="UniProtKB-SubCell"/>
</dbReference>
<dbReference type="Pfam" id="PF00385">
    <property type="entry name" value="Chromo"/>
    <property type="match status" value="1"/>
</dbReference>
<dbReference type="EMBL" id="JAIFTL010000065">
    <property type="protein sequence ID" value="KAG9324501.1"/>
    <property type="molecule type" value="Genomic_DNA"/>
</dbReference>
<evidence type="ECO:0000256" key="1">
    <source>
        <dbReference type="ARBA" id="ARBA00004123"/>
    </source>
</evidence>
<evidence type="ECO:0000256" key="3">
    <source>
        <dbReference type="SAM" id="MobiDB-lite"/>
    </source>
</evidence>
<proteinExistence type="predicted"/>